<proteinExistence type="predicted"/>
<keyword evidence="4" id="KW-1185">Reference proteome</keyword>
<comment type="caution">
    <text evidence="3">The sequence shown here is derived from an EMBL/GenBank/DDBJ whole genome shotgun (WGS) entry which is preliminary data.</text>
</comment>
<gene>
    <name evidence="3" type="ORF">Xsto_03807</name>
</gene>
<dbReference type="EMBL" id="NJAJ01000056">
    <property type="protein sequence ID" value="PHM60650.1"/>
    <property type="molecule type" value="Genomic_DNA"/>
</dbReference>
<name>A0A2D0KBA7_9GAMM</name>
<accession>A0A2D0KBA7</accession>
<evidence type="ECO:0000313" key="3">
    <source>
        <dbReference type="EMBL" id="PHM60650.1"/>
    </source>
</evidence>
<dbReference type="RefSeq" id="WP_244590451.1">
    <property type="nucleotide sequence ID" value="NZ_CAWNRH010000133.1"/>
</dbReference>
<dbReference type="Pfam" id="PF03237">
    <property type="entry name" value="Terminase_6N"/>
    <property type="match status" value="1"/>
</dbReference>
<evidence type="ECO:0000313" key="4">
    <source>
        <dbReference type="Proteomes" id="UP000222366"/>
    </source>
</evidence>
<dbReference type="InterPro" id="IPR035421">
    <property type="entry name" value="Terminase_6C"/>
</dbReference>
<dbReference type="AlphaFoldDB" id="A0A2D0KBA7"/>
<dbReference type="Gene3D" id="3.30.420.280">
    <property type="match status" value="1"/>
</dbReference>
<keyword evidence="1" id="KW-1188">Viral release from host cell</keyword>
<dbReference type="Proteomes" id="UP000222366">
    <property type="component" value="Unassembled WGS sequence"/>
</dbReference>
<evidence type="ECO:0000256" key="1">
    <source>
        <dbReference type="ARBA" id="ARBA00022612"/>
    </source>
</evidence>
<feature type="domain" description="Terminase large subunit gp17-like C-terminal" evidence="2">
    <location>
        <begin position="253"/>
        <end position="404"/>
    </location>
</feature>
<reference evidence="3 4" key="1">
    <citation type="journal article" date="2017" name="Nat. Microbiol.">
        <title>Natural product diversity associated with the nematode symbionts Photorhabdus and Xenorhabdus.</title>
        <authorList>
            <person name="Tobias N.J."/>
            <person name="Wolff H."/>
            <person name="Djahanschiri B."/>
            <person name="Grundmann F."/>
            <person name="Kronenwerth M."/>
            <person name="Shi Y.M."/>
            <person name="Simonyi S."/>
            <person name="Grun P."/>
            <person name="Shapiro-Ilan D."/>
            <person name="Pidot S.J."/>
            <person name="Stinear T.P."/>
            <person name="Ebersberger I."/>
            <person name="Bode H.B."/>
        </authorList>
    </citation>
    <scope>NUCLEOTIDE SEQUENCE [LARGE SCALE GENOMIC DNA]</scope>
    <source>
        <strain evidence="3 4">DSM 17904</strain>
    </source>
</reference>
<dbReference type="Gene3D" id="3.40.50.300">
    <property type="entry name" value="P-loop containing nucleotide triphosphate hydrolases"/>
    <property type="match status" value="1"/>
</dbReference>
<protein>
    <submittedName>
        <fullName evidence="3">Terminase</fullName>
    </submittedName>
</protein>
<dbReference type="Pfam" id="PF17289">
    <property type="entry name" value="Terminase_6C"/>
    <property type="match status" value="1"/>
</dbReference>
<dbReference type="InterPro" id="IPR027417">
    <property type="entry name" value="P-loop_NTPase"/>
</dbReference>
<organism evidence="3 4">
    <name type="scientific">Xenorhabdus stockiae</name>
    <dbReference type="NCBI Taxonomy" id="351614"/>
    <lineage>
        <taxon>Bacteria</taxon>
        <taxon>Pseudomonadati</taxon>
        <taxon>Pseudomonadota</taxon>
        <taxon>Gammaproteobacteria</taxon>
        <taxon>Enterobacterales</taxon>
        <taxon>Morganellaceae</taxon>
        <taxon>Xenorhabdus</taxon>
    </lineage>
</organism>
<evidence type="ECO:0000259" key="2">
    <source>
        <dbReference type="Pfam" id="PF17289"/>
    </source>
</evidence>
<sequence length="424" mass="47915">MSGRIIRATLTPPQGKFFSLQCKYPAFVGGFGTGKTETMAVSAFRDASHSSNALIAMYEPTYDLIRLILAPRMEEKLSEYGIRYKYNKSENIIYTATSGIGDFVLRTLDNPARIVGYESYRAHIDEIDTLKEHHANDVWIKVIARNRQRPFGIEKPFNRVSVYTTPEGFRFVYKTWKRNPKEGYQMVQASTYSNPFLPDDYADSLKASYPPQLIDAYLDGEFVNLTSGTVYHCYDRKKNSSTEMVIGNEPIFVGMDFNVGKMAAIIHVKRSGLPHAVDEIMGGYDTPDVIKTLQNRYSENKIHIYPDASGNSRKSVNASETDIALLKRAGLTVHVNGTNPSVKDRVNSMNAMFLNAEGERRYFVNTDRCPNYSESLEQQIWLPSGEPDKTAGFDHANDAGGYYISFEYPIVSSDLTKTINFNWN</sequence>